<proteinExistence type="predicted"/>
<dbReference type="AlphaFoldDB" id="A0AAN6WT31"/>
<feature type="region of interest" description="Disordered" evidence="5">
    <location>
        <begin position="1"/>
        <end position="32"/>
    </location>
</feature>
<comment type="caution">
    <text evidence="7">The sequence shown here is derived from an EMBL/GenBank/DDBJ whole genome shotgun (WGS) entry which is preliminary data.</text>
</comment>
<evidence type="ECO:0000256" key="4">
    <source>
        <dbReference type="ARBA" id="ARBA00023136"/>
    </source>
</evidence>
<evidence type="ECO:0000256" key="1">
    <source>
        <dbReference type="ARBA" id="ARBA00004141"/>
    </source>
</evidence>
<accession>A0AAN6WT31</accession>
<dbReference type="Gene3D" id="1.20.1740.10">
    <property type="entry name" value="Amino acid/polyamine transporter I"/>
    <property type="match status" value="1"/>
</dbReference>
<dbReference type="PANTHER" id="PTHR11785:SF353">
    <property type="entry name" value="METHIONINE TRANSPORTER (EUROFUNG)"/>
    <property type="match status" value="1"/>
</dbReference>
<dbReference type="PANTHER" id="PTHR11785">
    <property type="entry name" value="AMINO ACID TRANSPORTER"/>
    <property type="match status" value="1"/>
</dbReference>
<keyword evidence="4 6" id="KW-0472">Membrane</keyword>
<dbReference type="InterPro" id="IPR036259">
    <property type="entry name" value="MFS_trans_sf"/>
</dbReference>
<keyword evidence="3 6" id="KW-1133">Transmembrane helix</keyword>
<dbReference type="Pfam" id="PF13520">
    <property type="entry name" value="AA_permease_2"/>
    <property type="match status" value="1"/>
</dbReference>
<feature type="compositionally biased region" description="Polar residues" evidence="5">
    <location>
        <begin position="1"/>
        <end position="10"/>
    </location>
</feature>
<feature type="transmembrane region" description="Helical" evidence="6">
    <location>
        <begin position="100"/>
        <end position="122"/>
    </location>
</feature>
<feature type="transmembrane region" description="Helical" evidence="6">
    <location>
        <begin position="197"/>
        <end position="216"/>
    </location>
</feature>
<evidence type="ECO:0000256" key="5">
    <source>
        <dbReference type="SAM" id="MobiDB-lite"/>
    </source>
</evidence>
<feature type="transmembrane region" description="Helical" evidence="6">
    <location>
        <begin position="561"/>
        <end position="583"/>
    </location>
</feature>
<organism evidence="7 8">
    <name type="scientific">Podospora australis</name>
    <dbReference type="NCBI Taxonomy" id="1536484"/>
    <lineage>
        <taxon>Eukaryota</taxon>
        <taxon>Fungi</taxon>
        <taxon>Dikarya</taxon>
        <taxon>Ascomycota</taxon>
        <taxon>Pezizomycotina</taxon>
        <taxon>Sordariomycetes</taxon>
        <taxon>Sordariomycetidae</taxon>
        <taxon>Sordariales</taxon>
        <taxon>Podosporaceae</taxon>
        <taxon>Podospora</taxon>
    </lineage>
</organism>
<feature type="transmembrane region" description="Helical" evidence="6">
    <location>
        <begin position="279"/>
        <end position="298"/>
    </location>
</feature>
<dbReference type="Proteomes" id="UP001302126">
    <property type="component" value="Unassembled WGS sequence"/>
</dbReference>
<feature type="transmembrane region" description="Helical" evidence="6">
    <location>
        <begin position="516"/>
        <end position="541"/>
    </location>
</feature>
<feature type="transmembrane region" description="Helical" evidence="6">
    <location>
        <begin position="439"/>
        <end position="462"/>
    </location>
</feature>
<name>A0AAN6WT31_9PEZI</name>
<evidence type="ECO:0000256" key="2">
    <source>
        <dbReference type="ARBA" id="ARBA00022692"/>
    </source>
</evidence>
<dbReference type="EMBL" id="MU864439">
    <property type="protein sequence ID" value="KAK4185802.1"/>
    <property type="molecule type" value="Genomic_DNA"/>
</dbReference>
<reference evidence="7" key="1">
    <citation type="journal article" date="2023" name="Mol. Phylogenet. Evol.">
        <title>Genome-scale phylogeny and comparative genomics of the fungal order Sordariales.</title>
        <authorList>
            <person name="Hensen N."/>
            <person name="Bonometti L."/>
            <person name="Westerberg I."/>
            <person name="Brannstrom I.O."/>
            <person name="Guillou S."/>
            <person name="Cros-Aarteil S."/>
            <person name="Calhoun S."/>
            <person name="Haridas S."/>
            <person name="Kuo A."/>
            <person name="Mondo S."/>
            <person name="Pangilinan J."/>
            <person name="Riley R."/>
            <person name="LaButti K."/>
            <person name="Andreopoulos B."/>
            <person name="Lipzen A."/>
            <person name="Chen C."/>
            <person name="Yan M."/>
            <person name="Daum C."/>
            <person name="Ng V."/>
            <person name="Clum A."/>
            <person name="Steindorff A."/>
            <person name="Ohm R.A."/>
            <person name="Martin F."/>
            <person name="Silar P."/>
            <person name="Natvig D.O."/>
            <person name="Lalanne C."/>
            <person name="Gautier V."/>
            <person name="Ament-Velasquez S.L."/>
            <person name="Kruys A."/>
            <person name="Hutchinson M.I."/>
            <person name="Powell A.J."/>
            <person name="Barry K."/>
            <person name="Miller A.N."/>
            <person name="Grigoriev I.V."/>
            <person name="Debuchy R."/>
            <person name="Gladieux P."/>
            <person name="Hiltunen Thoren M."/>
            <person name="Johannesson H."/>
        </authorList>
    </citation>
    <scope>NUCLEOTIDE SEQUENCE</scope>
    <source>
        <strain evidence="7">PSN309</strain>
    </source>
</reference>
<keyword evidence="2 6" id="KW-0812">Transmembrane</keyword>
<feature type="transmembrane region" description="Helical" evidence="6">
    <location>
        <begin position="482"/>
        <end position="504"/>
    </location>
</feature>
<evidence type="ECO:0000256" key="3">
    <source>
        <dbReference type="ARBA" id="ARBA00022989"/>
    </source>
</evidence>
<feature type="transmembrane region" description="Helical" evidence="6">
    <location>
        <begin position="73"/>
        <end position="94"/>
    </location>
</feature>
<dbReference type="InterPro" id="IPR002293">
    <property type="entry name" value="AA/rel_permease1"/>
</dbReference>
<evidence type="ECO:0000256" key="6">
    <source>
        <dbReference type="SAM" id="Phobius"/>
    </source>
</evidence>
<feature type="compositionally biased region" description="Basic and acidic residues" evidence="5">
    <location>
        <begin position="12"/>
        <end position="22"/>
    </location>
</feature>
<keyword evidence="8" id="KW-1185">Reference proteome</keyword>
<sequence>MYQQYQQPSISPDHEPGFDHPQAHQHVAADSEEEWVPGLDPQDQVALNEAKEDADAIVEEIPSEKDSLGRFSVLMLIFNRMIGSGIFNSSSVIFYNTQSIGIALLLWLCGVCVALSGIILYIELGLTVPRWQRPDGVKISTPRSGGELPYLNYFLKAPKFLATCLFGVSFLVFGNTATNSVAFAVAVHQASGATATAGKVAAIALAANTFSCLLHSMSRKWGIRLNNLLGSLKLLMLVLMIIFGLRWLDRDVAADNFNSQTSFEKTDKSPTGVYRYGEALVYAIFPFGGFHQANYVLAEIKHPHKNFARTSGFGVLVICCLFMTLTVLYAAIIPKAILFTPDLDVALEYFSRTVGRGAADPQQVIYACGGLRSLSALGNIIVFTFTAARVKQEVAKEGVFPFSVYFASSYEFSFRRGFRRVKEERAVTGAFLYTEKSPAAALALHWTVTSVLILAAILGTGYNVPNGEKFSHLPGYSLLVTTYAYGLDVIWFSCIGIGMLYLRLWPGSRWRFKSPIPHMVGIIAAVVFTATNVVPLITIWIHDPAQKYITHSDNKVDWFAGQTTAIAVVGAAFLYWVGFRFYLNQKRTRGGLVWEVVRTPIFWAGSGQGSQGLVQIYEIIRFKWRAWAGNDEILRGKDGAEGPQLDESSNMVGNYDQGYELRNREASGVQGSGHLTQGRRHG</sequence>
<feature type="transmembrane region" description="Helical" evidence="6">
    <location>
        <begin position="160"/>
        <end position="185"/>
    </location>
</feature>
<evidence type="ECO:0000313" key="7">
    <source>
        <dbReference type="EMBL" id="KAK4185802.1"/>
    </source>
</evidence>
<dbReference type="InterPro" id="IPR050598">
    <property type="entry name" value="AminoAcid_Transporter"/>
</dbReference>
<feature type="transmembrane region" description="Helical" evidence="6">
    <location>
        <begin position="228"/>
        <end position="248"/>
    </location>
</feature>
<feature type="transmembrane region" description="Helical" evidence="6">
    <location>
        <begin position="310"/>
        <end position="332"/>
    </location>
</feature>
<dbReference type="GO" id="GO:0016020">
    <property type="term" value="C:membrane"/>
    <property type="evidence" value="ECO:0007669"/>
    <property type="project" value="UniProtKB-SubCell"/>
</dbReference>
<protein>
    <submittedName>
        <fullName evidence="7">High-affinity methionine permease</fullName>
    </submittedName>
</protein>
<reference evidence="7" key="2">
    <citation type="submission" date="2023-05" db="EMBL/GenBank/DDBJ databases">
        <authorList>
            <consortium name="Lawrence Berkeley National Laboratory"/>
            <person name="Steindorff A."/>
            <person name="Hensen N."/>
            <person name="Bonometti L."/>
            <person name="Westerberg I."/>
            <person name="Brannstrom I.O."/>
            <person name="Guillou S."/>
            <person name="Cros-Aarteil S."/>
            <person name="Calhoun S."/>
            <person name="Haridas S."/>
            <person name="Kuo A."/>
            <person name="Mondo S."/>
            <person name="Pangilinan J."/>
            <person name="Riley R."/>
            <person name="Labutti K."/>
            <person name="Andreopoulos B."/>
            <person name="Lipzen A."/>
            <person name="Chen C."/>
            <person name="Yanf M."/>
            <person name="Daum C."/>
            <person name="Ng V."/>
            <person name="Clum A."/>
            <person name="Ohm R."/>
            <person name="Martin F."/>
            <person name="Silar P."/>
            <person name="Natvig D."/>
            <person name="Lalanne C."/>
            <person name="Gautier V."/>
            <person name="Ament-Velasquez S.L."/>
            <person name="Kruys A."/>
            <person name="Hutchinson M.I."/>
            <person name="Powell A.J."/>
            <person name="Barry K."/>
            <person name="Miller A.N."/>
            <person name="Grigoriev I.V."/>
            <person name="Debuchy R."/>
            <person name="Gladieux P."/>
            <person name="Thoren M.H."/>
            <person name="Johannesson H."/>
        </authorList>
    </citation>
    <scope>NUCLEOTIDE SEQUENCE</scope>
    <source>
        <strain evidence="7">PSN309</strain>
    </source>
</reference>
<dbReference type="GO" id="GO:0015179">
    <property type="term" value="F:L-amino acid transmembrane transporter activity"/>
    <property type="evidence" value="ECO:0007669"/>
    <property type="project" value="TreeGrafter"/>
</dbReference>
<evidence type="ECO:0000313" key="8">
    <source>
        <dbReference type="Proteomes" id="UP001302126"/>
    </source>
</evidence>
<comment type="subcellular location">
    <subcellularLocation>
        <location evidence="1">Membrane</location>
        <topology evidence="1">Multi-pass membrane protein</topology>
    </subcellularLocation>
</comment>
<gene>
    <name evidence="7" type="ORF">QBC35DRAFT_296464</name>
</gene>
<dbReference type="SUPFAM" id="SSF103473">
    <property type="entry name" value="MFS general substrate transporter"/>
    <property type="match status" value="1"/>
</dbReference>